<dbReference type="InterPro" id="IPR003961">
    <property type="entry name" value="FN3_dom"/>
</dbReference>
<dbReference type="InterPro" id="IPR013783">
    <property type="entry name" value="Ig-like_fold"/>
</dbReference>
<gene>
    <name evidence="3" type="ORF">UFOPK2295_01889</name>
</gene>
<feature type="compositionally biased region" description="Low complexity" evidence="1">
    <location>
        <begin position="260"/>
        <end position="278"/>
    </location>
</feature>
<dbReference type="Gene3D" id="2.60.40.10">
    <property type="entry name" value="Immunoglobulins"/>
    <property type="match status" value="1"/>
</dbReference>
<dbReference type="InterPro" id="IPR036116">
    <property type="entry name" value="FN3_sf"/>
</dbReference>
<dbReference type="EMBL" id="CAEZWV010000095">
    <property type="protein sequence ID" value="CAB4691011.1"/>
    <property type="molecule type" value="Genomic_DNA"/>
</dbReference>
<accession>A0A6J6NW06</accession>
<feature type="domain" description="Fibronectin type-III" evidence="2">
    <location>
        <begin position="163"/>
        <end position="255"/>
    </location>
</feature>
<name>A0A6J6NW06_9ZZZZ</name>
<evidence type="ECO:0000313" key="3">
    <source>
        <dbReference type="EMBL" id="CAB4691011.1"/>
    </source>
</evidence>
<evidence type="ECO:0000259" key="2">
    <source>
        <dbReference type="PROSITE" id="PS50853"/>
    </source>
</evidence>
<evidence type="ECO:0000256" key="1">
    <source>
        <dbReference type="SAM" id="MobiDB-lite"/>
    </source>
</evidence>
<proteinExistence type="predicted"/>
<protein>
    <submittedName>
        <fullName evidence="3">Unannotated protein</fullName>
    </submittedName>
</protein>
<sequence>MLKTDRFRAPKAIASVFLASALFMVALAVPNPVSKTRVAHAAAPVFGNNNGNVPHDGMEIFWIQANNATRLGTLPEPSSFTVTANGQVIPVVSLTLTSGYLLDLNLTSAITRGAVVTFSYTAPPVENPVTTTNKALQDLQGNDALSFGPLTVSNNSIVSPIALPAAPTIVAGPESATATVTAPASGAQPSWHRVYASPGGAECDIMTPSGSCTISGLTAGTAYTFTVRSYDNTNWGTAKGAASPAVTVLAKTVAPVTNVSTDTTAPPATTAPPVTTDSNAPSWDVEPATESETDAFTEGFWPSAIPGNIIITNEVGFTVDAKNGIKPKIRMKNYAGKIKMTISATYKDGAKTKKYKCTYAPFGSTKKMKTAKWKWYTPKKACILPKPLVTALQTGTTTLSAKGKWSRQWLTSAKKARPDKTKIKPRTLKYTMRAKPAVAK</sequence>
<dbReference type="PROSITE" id="PS50853">
    <property type="entry name" value="FN3"/>
    <property type="match status" value="1"/>
</dbReference>
<feature type="region of interest" description="Disordered" evidence="1">
    <location>
        <begin position="260"/>
        <end position="286"/>
    </location>
</feature>
<dbReference type="SUPFAM" id="SSF49265">
    <property type="entry name" value="Fibronectin type III"/>
    <property type="match status" value="1"/>
</dbReference>
<organism evidence="3">
    <name type="scientific">freshwater metagenome</name>
    <dbReference type="NCBI Taxonomy" id="449393"/>
    <lineage>
        <taxon>unclassified sequences</taxon>
        <taxon>metagenomes</taxon>
        <taxon>ecological metagenomes</taxon>
    </lineage>
</organism>
<dbReference type="AlphaFoldDB" id="A0A6J6NW06"/>
<reference evidence="3" key="1">
    <citation type="submission" date="2020-05" db="EMBL/GenBank/DDBJ databases">
        <authorList>
            <person name="Chiriac C."/>
            <person name="Salcher M."/>
            <person name="Ghai R."/>
            <person name="Kavagutti S V."/>
        </authorList>
    </citation>
    <scope>NUCLEOTIDE SEQUENCE</scope>
</reference>